<feature type="domain" description="GPI ethanolamine phosphate transferase 1 C-terminal" evidence="15">
    <location>
        <begin position="478"/>
        <end position="944"/>
    </location>
</feature>
<accession>A0A9W9B1L7</accession>
<keyword evidence="7 13" id="KW-0812">Transmembrane</keyword>
<evidence type="ECO:0000313" key="16">
    <source>
        <dbReference type="EMBL" id="KAJ4496079.1"/>
    </source>
</evidence>
<reference evidence="16" key="2">
    <citation type="journal article" date="2023" name="Proc. Natl. Acad. Sci. U.S.A.">
        <title>A global phylogenomic analysis of the shiitake genus Lentinula.</title>
        <authorList>
            <person name="Sierra-Patev S."/>
            <person name="Min B."/>
            <person name="Naranjo-Ortiz M."/>
            <person name="Looney B."/>
            <person name="Konkel Z."/>
            <person name="Slot J.C."/>
            <person name="Sakamoto Y."/>
            <person name="Steenwyk J.L."/>
            <person name="Rokas A."/>
            <person name="Carro J."/>
            <person name="Camarero S."/>
            <person name="Ferreira P."/>
            <person name="Molpeceres G."/>
            <person name="Ruiz-Duenas F.J."/>
            <person name="Serrano A."/>
            <person name="Henrissat B."/>
            <person name="Drula E."/>
            <person name="Hughes K.W."/>
            <person name="Mata J.L."/>
            <person name="Ishikawa N.K."/>
            <person name="Vargas-Isla R."/>
            <person name="Ushijima S."/>
            <person name="Smith C.A."/>
            <person name="Donoghue J."/>
            <person name="Ahrendt S."/>
            <person name="Andreopoulos W."/>
            <person name="He G."/>
            <person name="LaButti K."/>
            <person name="Lipzen A."/>
            <person name="Ng V."/>
            <person name="Riley R."/>
            <person name="Sandor L."/>
            <person name="Barry K."/>
            <person name="Martinez A.T."/>
            <person name="Xiao Y."/>
            <person name="Gibbons J.G."/>
            <person name="Terashima K."/>
            <person name="Grigoriev I.V."/>
            <person name="Hibbett D."/>
        </authorList>
    </citation>
    <scope>NUCLEOTIDE SEQUENCE</scope>
    <source>
        <strain evidence="16">Sp2 HRB7682 ss15</strain>
    </source>
</reference>
<keyword evidence="8 13" id="KW-0256">Endoplasmic reticulum</keyword>
<evidence type="ECO:0000256" key="12">
    <source>
        <dbReference type="ARBA" id="ARBA00023316"/>
    </source>
</evidence>
<dbReference type="Proteomes" id="UP001150238">
    <property type="component" value="Unassembled WGS sequence"/>
</dbReference>
<keyword evidence="6 13" id="KW-0808">Transferase</keyword>
<comment type="pathway">
    <text evidence="2 13">Glycolipid biosynthesis; glycosylphosphatidylinositol-anchor biosynthesis.</text>
</comment>
<evidence type="ECO:0000256" key="3">
    <source>
        <dbReference type="ARBA" id="ARBA00008400"/>
    </source>
</evidence>
<keyword evidence="11" id="KW-0325">Glycoprotein</keyword>
<comment type="function">
    <text evidence="13">Ethanolamine phosphate transferase involved in glycosylphosphatidylinositol-anchor biosynthesis. Transfers ethanolamine phosphate to the first alpha-1,4-linked mannose of the glycosylphosphatidylinositol precursor of GPI-anchor.</text>
</comment>
<dbReference type="GO" id="GO:0006506">
    <property type="term" value="P:GPI anchor biosynthetic process"/>
    <property type="evidence" value="ECO:0007669"/>
    <property type="project" value="UniProtKB-KW"/>
</dbReference>
<dbReference type="InterPro" id="IPR017852">
    <property type="entry name" value="GPI_EtnP_transferase_1_C"/>
</dbReference>
<dbReference type="GO" id="GO:0051377">
    <property type="term" value="F:mannose-ethanolamine phosphotransferase activity"/>
    <property type="evidence" value="ECO:0007669"/>
    <property type="project" value="UniProtKB-UniRule"/>
</dbReference>
<feature type="domain" description="Sulfatase N-terminal" evidence="14">
    <location>
        <begin position="243"/>
        <end position="324"/>
    </location>
</feature>
<evidence type="ECO:0000256" key="10">
    <source>
        <dbReference type="ARBA" id="ARBA00023136"/>
    </source>
</evidence>
<feature type="transmembrane region" description="Helical" evidence="13">
    <location>
        <begin position="671"/>
        <end position="692"/>
    </location>
</feature>
<evidence type="ECO:0000256" key="9">
    <source>
        <dbReference type="ARBA" id="ARBA00022989"/>
    </source>
</evidence>
<keyword evidence="9 13" id="KW-1133">Transmembrane helix</keyword>
<gene>
    <name evidence="16" type="ORF">C8J55DRAFT_413780</name>
</gene>
<dbReference type="CDD" id="cd16020">
    <property type="entry name" value="GPI_EPT_1"/>
    <property type="match status" value="1"/>
</dbReference>
<evidence type="ECO:0000256" key="8">
    <source>
        <dbReference type="ARBA" id="ARBA00022824"/>
    </source>
</evidence>
<feature type="transmembrane region" description="Helical" evidence="13">
    <location>
        <begin position="647"/>
        <end position="665"/>
    </location>
</feature>
<evidence type="ECO:0000256" key="2">
    <source>
        <dbReference type="ARBA" id="ARBA00004687"/>
    </source>
</evidence>
<sequence>MEKEKARKPISLPSLNTLLLVGFVFHLIFIYSVFDCYFTSPVVHGMQAFNVSVNDERLSKRVVLISADGLRADLLFESNGFRGALPSNDTEGIDVVAPYLHSIISNRGAYGVSHTRVPTESRPGHVAIIAGMYEDVSAVTKGWKVNPVEFDSVFNRSSGTWAFGSPDIVPMFTKSAEGRVSEWCYDESEEDFTKDATALDFWVLERLRELLRDNSFSESLHQSGVVFFLHLLGLDTTGHSYRPFSREYMHNIQVVDRIVREVEAMIEEFYGHDGDTSFVFTADHGMSVIGNHGDGHPDNTRTPYIVWGKGLRGPLADAGFSSHDAYSEGWEFRSSSNELLYRRDIDQADLAPLMTALLGINWPVNSVGVVPVDLLNPSETTGVASKVRGDGTKQDGEWFKAQVKFVNAKVILEQYRVKNELKQTHKLFYTPFPSLSGDRYIRELDMLEEYIFSNSSEFSILEKVNHHSDRLIADALAGLHYLQTYERTLIRAMVSMAYTGWAAWAGSRVFFPLSSKRVGSHNIATVAIQFLSLAVLFGMSGMFWMERAPWTYYLYLGFPVFFWNRVISTLVTTITANPLHVSDLLRLNRGTIFKTVRNALLVGCALSCMVLGYTHRSIWSIGFIIIGVAWPLLQWDVVSRRSLGQKTWWWTVSCLIAAVFPLLKVNKEENLGNIILGGLAALLVGGMILREIVILVPHHSDKKVVLVLVGVQSLLILIALLVTRSSVLSLQAKEGLPKWCQATGWSVLIISLLVTFLPVLSIDATAPAAKQVLYLRYLLGLTPLFIILSLSDETLFFVSYTFIMGLWAEVERVVSRPRIVAGDVNGTRRGEEILSVYRFKADDLRIALFFLFFVQIAFFGTGNVASVSSFYLSPVYRLVPVFNPFFMSGLLICKIITPYVILAIATAAVTHSLGLPPFSLFLVALCVTDGMTLIFFFNVTDTGSWLEIGQTISFFVITSLLTLWSGGICVLGEWLMRDVLRGKGEEAMSRGKSKTQ</sequence>
<evidence type="ECO:0000256" key="4">
    <source>
        <dbReference type="ARBA" id="ARBA00020831"/>
    </source>
</evidence>
<dbReference type="PANTHER" id="PTHR12250:SF0">
    <property type="entry name" value="GPI ETHANOLAMINE PHOSPHATE TRANSFERASE 1"/>
    <property type="match status" value="1"/>
</dbReference>
<dbReference type="GO" id="GO:0005789">
    <property type="term" value="C:endoplasmic reticulum membrane"/>
    <property type="evidence" value="ECO:0007669"/>
    <property type="project" value="UniProtKB-SubCell"/>
</dbReference>
<feature type="transmembrane region" description="Helical" evidence="13">
    <location>
        <begin position="742"/>
        <end position="760"/>
    </location>
</feature>
<dbReference type="FunFam" id="3.40.720.10:FF:000015">
    <property type="entry name" value="GPI ethanolamine phosphate transferase 1"/>
    <property type="match status" value="1"/>
</dbReference>
<feature type="transmembrane region" description="Helical" evidence="13">
    <location>
        <begin position="952"/>
        <end position="975"/>
    </location>
</feature>
<dbReference type="Gene3D" id="3.40.720.10">
    <property type="entry name" value="Alkaline Phosphatase, subunit A"/>
    <property type="match status" value="2"/>
</dbReference>
<evidence type="ECO:0000256" key="5">
    <source>
        <dbReference type="ARBA" id="ARBA00022502"/>
    </source>
</evidence>
<feature type="transmembrane region" description="Helical" evidence="13">
    <location>
        <begin position="704"/>
        <end position="722"/>
    </location>
</feature>
<dbReference type="InterPro" id="IPR037671">
    <property type="entry name" value="PIGN_N"/>
</dbReference>
<dbReference type="InterPro" id="IPR000917">
    <property type="entry name" value="Sulfatase_N"/>
</dbReference>
<feature type="transmembrane region" description="Helical" evidence="13">
    <location>
        <begin position="885"/>
        <end position="908"/>
    </location>
</feature>
<dbReference type="InterPro" id="IPR017850">
    <property type="entry name" value="Alkaline_phosphatase_core_sf"/>
</dbReference>
<comment type="subcellular location">
    <subcellularLocation>
        <location evidence="1 13">Endoplasmic reticulum membrane</location>
        <topology evidence="1 13">Multi-pass membrane protein</topology>
    </subcellularLocation>
</comment>
<evidence type="ECO:0000313" key="17">
    <source>
        <dbReference type="Proteomes" id="UP001150238"/>
    </source>
</evidence>
<dbReference type="SUPFAM" id="SSF53649">
    <property type="entry name" value="Alkaline phosphatase-like"/>
    <property type="match status" value="1"/>
</dbReference>
<feature type="transmembrane region" description="Helical" evidence="13">
    <location>
        <begin position="550"/>
        <end position="574"/>
    </location>
</feature>
<dbReference type="Pfam" id="PF04987">
    <property type="entry name" value="PigN"/>
    <property type="match status" value="1"/>
</dbReference>
<feature type="transmembrane region" description="Helical" evidence="13">
    <location>
        <begin position="794"/>
        <end position="810"/>
    </location>
</feature>
<name>A0A9W9B1L7_9AGAR</name>
<dbReference type="PANTHER" id="PTHR12250">
    <property type="entry name" value="PHOSPHATIDYLINOSITOL GLYCAN, CLASS N"/>
    <property type="match status" value="1"/>
</dbReference>
<keyword evidence="10 13" id="KW-0472">Membrane</keyword>
<keyword evidence="5 13" id="KW-0337">GPI-anchor biosynthesis</keyword>
<feature type="transmembrane region" description="Helical" evidence="13">
    <location>
        <begin position="846"/>
        <end position="865"/>
    </location>
</feature>
<evidence type="ECO:0000256" key="1">
    <source>
        <dbReference type="ARBA" id="ARBA00004477"/>
    </source>
</evidence>
<feature type="transmembrane region" description="Helical" evidence="13">
    <location>
        <begin position="920"/>
        <end position="940"/>
    </location>
</feature>
<feature type="transmembrane region" description="Helical" evidence="13">
    <location>
        <begin position="489"/>
        <end position="511"/>
    </location>
</feature>
<evidence type="ECO:0000259" key="14">
    <source>
        <dbReference type="Pfam" id="PF00884"/>
    </source>
</evidence>
<evidence type="ECO:0000256" key="13">
    <source>
        <dbReference type="RuleBase" id="RU367138"/>
    </source>
</evidence>
<reference evidence="16" key="1">
    <citation type="submission" date="2022-08" db="EMBL/GenBank/DDBJ databases">
        <authorList>
            <consortium name="DOE Joint Genome Institute"/>
            <person name="Min B."/>
            <person name="Riley R."/>
            <person name="Sierra-Patev S."/>
            <person name="Naranjo-Ortiz M."/>
            <person name="Looney B."/>
            <person name="Konkel Z."/>
            <person name="Slot J.C."/>
            <person name="Sakamoto Y."/>
            <person name="Steenwyk J.L."/>
            <person name="Rokas A."/>
            <person name="Carro J."/>
            <person name="Camarero S."/>
            <person name="Ferreira P."/>
            <person name="Molpeceres G."/>
            <person name="Ruiz-Duenas F.J."/>
            <person name="Serrano A."/>
            <person name="Henrissat B."/>
            <person name="Drula E."/>
            <person name="Hughes K.W."/>
            <person name="Mata J.L."/>
            <person name="Ishikawa N.K."/>
            <person name="Vargas-Isla R."/>
            <person name="Ushijima S."/>
            <person name="Smith C.A."/>
            <person name="Ahrendt S."/>
            <person name="Andreopoulos W."/>
            <person name="He G."/>
            <person name="Labutti K."/>
            <person name="Lipzen A."/>
            <person name="Ng V."/>
            <person name="Sandor L."/>
            <person name="Barry K."/>
            <person name="Martinez A.T."/>
            <person name="Xiao Y."/>
            <person name="Gibbons J.G."/>
            <person name="Terashima K."/>
            <person name="Hibbett D.S."/>
            <person name="Grigoriev I.V."/>
        </authorList>
    </citation>
    <scope>NUCLEOTIDE SEQUENCE</scope>
    <source>
        <strain evidence="16">Sp2 HRB7682 ss15</strain>
    </source>
</reference>
<dbReference type="AlphaFoldDB" id="A0A9W9B1L7"/>
<evidence type="ECO:0000256" key="11">
    <source>
        <dbReference type="ARBA" id="ARBA00023180"/>
    </source>
</evidence>
<evidence type="ECO:0000256" key="7">
    <source>
        <dbReference type="ARBA" id="ARBA00022692"/>
    </source>
</evidence>
<comment type="caution">
    <text evidence="16">The sequence shown here is derived from an EMBL/GenBank/DDBJ whole genome shotgun (WGS) entry which is preliminary data.</text>
</comment>
<dbReference type="GO" id="GO:0071555">
    <property type="term" value="P:cell wall organization"/>
    <property type="evidence" value="ECO:0007669"/>
    <property type="project" value="UniProtKB-KW"/>
</dbReference>
<dbReference type="EMBL" id="JANVFS010000001">
    <property type="protein sequence ID" value="KAJ4496079.1"/>
    <property type="molecule type" value="Genomic_DNA"/>
</dbReference>
<organism evidence="16 17">
    <name type="scientific">Lentinula lateritia</name>
    <dbReference type="NCBI Taxonomy" id="40482"/>
    <lineage>
        <taxon>Eukaryota</taxon>
        <taxon>Fungi</taxon>
        <taxon>Dikarya</taxon>
        <taxon>Basidiomycota</taxon>
        <taxon>Agaricomycotina</taxon>
        <taxon>Agaricomycetes</taxon>
        <taxon>Agaricomycetidae</taxon>
        <taxon>Agaricales</taxon>
        <taxon>Marasmiineae</taxon>
        <taxon>Omphalotaceae</taxon>
        <taxon>Lentinula</taxon>
    </lineage>
</organism>
<feature type="transmembrane region" description="Helical" evidence="13">
    <location>
        <begin position="618"/>
        <end position="635"/>
    </location>
</feature>
<keyword evidence="12" id="KW-0961">Cell wall biogenesis/degradation</keyword>
<feature type="transmembrane region" description="Helical" evidence="13">
    <location>
        <begin position="12"/>
        <end position="34"/>
    </location>
</feature>
<protein>
    <recommendedName>
        <fullName evidence="4 13">GPI ethanolamine phosphate transferase 1</fullName>
        <ecNumber evidence="13">2.-.-.-</ecNumber>
    </recommendedName>
</protein>
<proteinExistence type="inferred from homology"/>
<dbReference type="InterPro" id="IPR007070">
    <property type="entry name" value="GPI_EtnP_transferase_1"/>
</dbReference>
<dbReference type="Pfam" id="PF00884">
    <property type="entry name" value="Sulfatase"/>
    <property type="match status" value="1"/>
</dbReference>
<comment type="similarity">
    <text evidence="3 13">Belongs to the PIGG/PIGN/PIGO family. PIGN subfamily.</text>
</comment>
<feature type="transmembrane region" description="Helical" evidence="13">
    <location>
        <begin position="523"/>
        <end position="544"/>
    </location>
</feature>
<evidence type="ECO:0000256" key="6">
    <source>
        <dbReference type="ARBA" id="ARBA00022679"/>
    </source>
</evidence>
<evidence type="ECO:0000259" key="15">
    <source>
        <dbReference type="Pfam" id="PF04987"/>
    </source>
</evidence>
<dbReference type="EC" id="2.-.-.-" evidence="13"/>